<sequence>MPIRYSYTQIRKITKGFEAKLGEGGYGSVFKGKLRSGHLVAIKMLGNSRGNGQDFISEVATIGRIHHANVVQLIGFCTEGPKRALIYEFMPNGSLEKYIFSREGSVPLSIEKTYKISIGVARGIEYLHQGSDDSIVSLTAARGTLGYIAPELFYKNIGGVSYKADVYSFGMLLMEMAVRRKNFNAYADHSSQIYFPTWVYDQFSEGNDIEMEDATDEEKKTVKKMIIVALWCIQMKPINRPAMNKVVEMLEGDVECLQMPSKPFLSSSPKRPVGDVGDDLDQKWQHDAPEVVSFEHFPTESSADITNDESTASTPANEDRNHAIAVAVATAAAAEAAVAAAQAAAKVIRLAGYGRHSKEERAATLIQSYYRGYLQEQQRLFQLDHNDNDVGPYANEHEKAQWGWNWLERWMSSQPHHARQMGHNETSYMTLPNTATTDEMSEKTVEMDIIAHLGSSNMGLPERDLIESSPYPTKQRQLSSNYGPSYMAPTQSTKAKVRSQGTVKQRGTYGPQWNPSTRKGLVVESGCDSSSSSGGTTYHAPRSPSPRHNGARLNSRWASSHSPSNGVDDWPLGGPLWRHDFG</sequence>
<dbReference type="SUPFAM" id="SSF56112">
    <property type="entry name" value="Protein kinase-like (PK-like)"/>
    <property type="match status" value="1"/>
</dbReference>
<proteinExistence type="predicted"/>
<evidence type="ECO:0000259" key="14">
    <source>
        <dbReference type="PROSITE" id="PS50011"/>
    </source>
</evidence>
<feature type="domain" description="Protein kinase" evidence="14">
    <location>
        <begin position="15"/>
        <end position="265"/>
    </location>
</feature>
<keyword evidence="6 12" id="KW-0547">Nucleotide-binding</keyword>
<dbReference type="GO" id="GO:0005516">
    <property type="term" value="F:calmodulin binding"/>
    <property type="evidence" value="ECO:0007669"/>
    <property type="project" value="UniProtKB-KW"/>
</dbReference>
<feature type="region of interest" description="Disordered" evidence="13">
    <location>
        <begin position="460"/>
        <end position="574"/>
    </location>
</feature>
<dbReference type="InterPro" id="IPR025064">
    <property type="entry name" value="DUF4005"/>
</dbReference>
<dbReference type="InterPro" id="IPR000719">
    <property type="entry name" value="Prot_kinase_dom"/>
</dbReference>
<feature type="compositionally biased region" description="Polar residues" evidence="13">
    <location>
        <begin position="299"/>
        <end position="316"/>
    </location>
</feature>
<dbReference type="FunFam" id="3.30.200.20:FF:000178">
    <property type="entry name" value="serine/threonine-protein kinase PBS1-like"/>
    <property type="match status" value="1"/>
</dbReference>
<evidence type="ECO:0000256" key="11">
    <source>
        <dbReference type="ARBA" id="ARBA00023180"/>
    </source>
</evidence>
<dbReference type="AlphaFoldDB" id="A0A2N9IV69"/>
<dbReference type="GO" id="GO:0016020">
    <property type="term" value="C:membrane"/>
    <property type="evidence" value="ECO:0007669"/>
    <property type="project" value="UniProtKB-SubCell"/>
</dbReference>
<dbReference type="Gene3D" id="1.10.510.10">
    <property type="entry name" value="Transferase(Phosphotransferase) domain 1"/>
    <property type="match status" value="2"/>
</dbReference>
<dbReference type="Pfam" id="PF13178">
    <property type="entry name" value="DUF4005"/>
    <property type="match status" value="1"/>
</dbReference>
<comment type="subcellular location">
    <subcellularLocation>
        <location evidence="1">Membrane</location>
        <topology evidence="1">Single-pass type I membrane protein</topology>
    </subcellularLocation>
</comment>
<evidence type="ECO:0000256" key="8">
    <source>
        <dbReference type="ARBA" id="ARBA00022860"/>
    </source>
</evidence>
<dbReference type="Pfam" id="PF00069">
    <property type="entry name" value="Pkinase"/>
    <property type="match status" value="1"/>
</dbReference>
<feature type="binding site" evidence="12">
    <location>
        <position position="43"/>
    </location>
    <ligand>
        <name>ATP</name>
        <dbReference type="ChEBI" id="CHEBI:30616"/>
    </ligand>
</feature>
<organism evidence="15">
    <name type="scientific">Fagus sylvatica</name>
    <name type="common">Beechnut</name>
    <dbReference type="NCBI Taxonomy" id="28930"/>
    <lineage>
        <taxon>Eukaryota</taxon>
        <taxon>Viridiplantae</taxon>
        <taxon>Streptophyta</taxon>
        <taxon>Embryophyta</taxon>
        <taxon>Tracheophyta</taxon>
        <taxon>Spermatophyta</taxon>
        <taxon>Magnoliopsida</taxon>
        <taxon>eudicotyledons</taxon>
        <taxon>Gunneridae</taxon>
        <taxon>Pentapetalae</taxon>
        <taxon>rosids</taxon>
        <taxon>fabids</taxon>
        <taxon>Fagales</taxon>
        <taxon>Fagaceae</taxon>
        <taxon>Fagus</taxon>
    </lineage>
</organism>
<dbReference type="CDD" id="cd23767">
    <property type="entry name" value="IQCD"/>
    <property type="match status" value="1"/>
</dbReference>
<evidence type="ECO:0000256" key="10">
    <source>
        <dbReference type="ARBA" id="ARBA00023136"/>
    </source>
</evidence>
<keyword evidence="9" id="KW-1133">Transmembrane helix</keyword>
<feature type="compositionally biased region" description="Low complexity" evidence="13">
    <location>
        <begin position="525"/>
        <end position="535"/>
    </location>
</feature>
<gene>
    <name evidence="15" type="ORF">FSB_LOCUS56137</name>
</gene>
<evidence type="ECO:0000256" key="12">
    <source>
        <dbReference type="PROSITE-ProRule" id="PRU10141"/>
    </source>
</evidence>
<keyword evidence="10" id="KW-0472">Membrane</keyword>
<keyword evidence="8" id="KW-0112">Calmodulin-binding</keyword>
<evidence type="ECO:0000256" key="3">
    <source>
        <dbReference type="ARBA" id="ARBA00022679"/>
    </source>
</evidence>
<name>A0A2N9IV69_FAGSY</name>
<dbReference type="InterPro" id="IPR017441">
    <property type="entry name" value="Protein_kinase_ATP_BS"/>
</dbReference>
<dbReference type="Pfam" id="PF00612">
    <property type="entry name" value="IQ"/>
    <property type="match status" value="1"/>
</dbReference>
<dbReference type="GO" id="GO:0005524">
    <property type="term" value="F:ATP binding"/>
    <property type="evidence" value="ECO:0007669"/>
    <property type="project" value="UniProtKB-UniRule"/>
</dbReference>
<evidence type="ECO:0000256" key="2">
    <source>
        <dbReference type="ARBA" id="ARBA00022527"/>
    </source>
</evidence>
<feature type="compositionally biased region" description="Polar residues" evidence="13">
    <location>
        <begin position="556"/>
        <end position="565"/>
    </location>
</feature>
<protein>
    <recommendedName>
        <fullName evidence="14">Protein kinase domain-containing protein</fullName>
    </recommendedName>
</protein>
<dbReference type="InterPro" id="IPR001245">
    <property type="entry name" value="Ser-Thr/Tyr_kinase_cat_dom"/>
</dbReference>
<keyword evidence="3" id="KW-0808">Transferase</keyword>
<evidence type="ECO:0000256" key="13">
    <source>
        <dbReference type="SAM" id="MobiDB-lite"/>
    </source>
</evidence>
<feature type="compositionally biased region" description="Polar residues" evidence="13">
    <location>
        <begin position="470"/>
        <end position="517"/>
    </location>
</feature>
<keyword evidence="4" id="KW-0812">Transmembrane</keyword>
<dbReference type="InterPro" id="IPR045874">
    <property type="entry name" value="LRK10/LRL21-25-like"/>
</dbReference>
<evidence type="ECO:0000256" key="5">
    <source>
        <dbReference type="ARBA" id="ARBA00022729"/>
    </source>
</evidence>
<dbReference type="GO" id="GO:0004674">
    <property type="term" value="F:protein serine/threonine kinase activity"/>
    <property type="evidence" value="ECO:0007669"/>
    <property type="project" value="UniProtKB-KW"/>
</dbReference>
<dbReference type="InterPro" id="IPR011009">
    <property type="entry name" value="Kinase-like_dom_sf"/>
</dbReference>
<evidence type="ECO:0000256" key="6">
    <source>
        <dbReference type="ARBA" id="ARBA00022741"/>
    </source>
</evidence>
<keyword evidence="11" id="KW-0325">Glycoprotein</keyword>
<dbReference type="Pfam" id="PF07714">
    <property type="entry name" value="PK_Tyr_Ser-Thr"/>
    <property type="match status" value="1"/>
</dbReference>
<evidence type="ECO:0000256" key="9">
    <source>
        <dbReference type="ARBA" id="ARBA00022989"/>
    </source>
</evidence>
<evidence type="ECO:0000256" key="7">
    <source>
        <dbReference type="ARBA" id="ARBA00022840"/>
    </source>
</evidence>
<feature type="region of interest" description="Disordered" evidence="13">
    <location>
        <begin position="298"/>
        <end position="318"/>
    </location>
</feature>
<evidence type="ECO:0000256" key="1">
    <source>
        <dbReference type="ARBA" id="ARBA00004479"/>
    </source>
</evidence>
<keyword evidence="5" id="KW-0732">Signal</keyword>
<dbReference type="InterPro" id="IPR000048">
    <property type="entry name" value="IQ_motif_EF-hand-BS"/>
</dbReference>
<dbReference type="PROSITE" id="PS50096">
    <property type="entry name" value="IQ"/>
    <property type="match status" value="1"/>
</dbReference>
<keyword evidence="7 12" id="KW-0067">ATP-binding</keyword>
<reference evidence="15" key="1">
    <citation type="submission" date="2018-02" db="EMBL/GenBank/DDBJ databases">
        <authorList>
            <person name="Cohen D.B."/>
            <person name="Kent A.D."/>
        </authorList>
    </citation>
    <scope>NUCLEOTIDE SEQUENCE</scope>
</reference>
<dbReference type="PANTHER" id="PTHR27009">
    <property type="entry name" value="RUST RESISTANCE KINASE LR10-RELATED"/>
    <property type="match status" value="1"/>
</dbReference>
<dbReference type="PROSITE" id="PS00107">
    <property type="entry name" value="PROTEIN_KINASE_ATP"/>
    <property type="match status" value="1"/>
</dbReference>
<accession>A0A2N9IV69</accession>
<evidence type="ECO:0000313" key="15">
    <source>
        <dbReference type="EMBL" id="SPD28255.1"/>
    </source>
</evidence>
<dbReference type="PROSITE" id="PS50011">
    <property type="entry name" value="PROTEIN_KINASE_DOM"/>
    <property type="match status" value="1"/>
</dbReference>
<dbReference type="Gene3D" id="3.30.200.20">
    <property type="entry name" value="Phosphorylase Kinase, domain 1"/>
    <property type="match status" value="1"/>
</dbReference>
<dbReference type="EMBL" id="OIVN01006226">
    <property type="protein sequence ID" value="SPD28255.1"/>
    <property type="molecule type" value="Genomic_DNA"/>
</dbReference>
<evidence type="ECO:0000256" key="4">
    <source>
        <dbReference type="ARBA" id="ARBA00022692"/>
    </source>
</evidence>
<keyword evidence="2" id="KW-0418">Kinase</keyword>
<keyword evidence="2" id="KW-0723">Serine/threonine-protein kinase</keyword>